<accession>A0A914H732</accession>
<dbReference type="InterPro" id="IPR000609">
    <property type="entry name" value="7TM_GPCR_serpentine_rcpt_Srg"/>
</dbReference>
<dbReference type="Gene3D" id="1.20.1070.10">
    <property type="entry name" value="Rhodopsin 7-helix transmembrane proteins"/>
    <property type="match status" value="1"/>
</dbReference>
<feature type="transmembrane region" description="Helical" evidence="6">
    <location>
        <begin position="12"/>
        <end position="37"/>
    </location>
</feature>
<evidence type="ECO:0000256" key="4">
    <source>
        <dbReference type="ARBA" id="ARBA00022989"/>
    </source>
</evidence>
<feature type="transmembrane region" description="Helical" evidence="6">
    <location>
        <begin position="233"/>
        <end position="257"/>
    </location>
</feature>
<dbReference type="AlphaFoldDB" id="A0A914H732"/>
<comment type="similarity">
    <text evidence="2 6">Belongs to the nematode receptor-like protein srg family.</text>
</comment>
<dbReference type="PANTHER" id="PTHR31552">
    <property type="entry name" value="SERPENTINE RECEPTOR CLASS GAMMA"/>
    <property type="match status" value="1"/>
</dbReference>
<evidence type="ECO:0000256" key="3">
    <source>
        <dbReference type="ARBA" id="ARBA00022692"/>
    </source>
</evidence>
<evidence type="ECO:0000256" key="2">
    <source>
        <dbReference type="ARBA" id="ARBA00005692"/>
    </source>
</evidence>
<reference evidence="8" key="1">
    <citation type="submission" date="2022-11" db="UniProtKB">
        <authorList>
            <consortium name="WormBaseParasite"/>
        </authorList>
    </citation>
    <scope>IDENTIFICATION</scope>
</reference>
<feature type="transmembrane region" description="Helical" evidence="6">
    <location>
        <begin position="58"/>
        <end position="82"/>
    </location>
</feature>
<evidence type="ECO:0000256" key="6">
    <source>
        <dbReference type="RuleBase" id="RU280813"/>
    </source>
</evidence>
<feature type="transmembrane region" description="Helical" evidence="6">
    <location>
        <begin position="88"/>
        <end position="112"/>
    </location>
</feature>
<sequence>MDFAEWSISVKIQIIYLSICISIPSMALYVAEIVTIVRHKKFHNSFYALFVMRAIPDLVYVLASFYCNRLPSIIGSLLYPIYSQLPTWFYAISLFFTGHTFQANNLVTIFILLNRLTAIIMPMKHEKLWHKFLPFVTILVLCVPTLTCWPILKLDGIIKLTNPNSTTDRNFVMYEAGDAPYINYLTYIYTVFSAIFMIICLLLNVCTLVAYKLNVKKVATNGNINGVEMEKKLLIYALATFLGHLLVASLFLILVITNFDDPKIRAMQLVYYPVLMDTGTVVLSSSFLLWASSTFRQQLLKDFAIIRINNVQNNRVDAQEGPRNNNLWAIKVSHQVQTRFSSSVHQLPTIS</sequence>
<evidence type="ECO:0000256" key="5">
    <source>
        <dbReference type="ARBA" id="ARBA00023136"/>
    </source>
</evidence>
<keyword evidence="3 6" id="KW-0812">Transmembrane</keyword>
<feature type="transmembrane region" description="Helical" evidence="6">
    <location>
        <begin position="187"/>
        <end position="213"/>
    </location>
</feature>
<dbReference type="PANTHER" id="PTHR31552:SF8">
    <property type="entry name" value="SERPENTINE RECEPTOR CLASS GAMMA"/>
    <property type="match status" value="1"/>
</dbReference>
<proteinExistence type="inferred from homology"/>
<name>A0A914H732_GLORO</name>
<feature type="transmembrane region" description="Helical" evidence="6">
    <location>
        <begin position="269"/>
        <end position="291"/>
    </location>
</feature>
<dbReference type="GO" id="GO:0004888">
    <property type="term" value="F:transmembrane signaling receptor activity"/>
    <property type="evidence" value="ECO:0007669"/>
    <property type="project" value="InterPro"/>
</dbReference>
<dbReference type="GO" id="GO:0007606">
    <property type="term" value="P:sensory perception of chemical stimulus"/>
    <property type="evidence" value="ECO:0007669"/>
    <property type="project" value="UniProtKB-UniRule"/>
</dbReference>
<protein>
    <recommendedName>
        <fullName evidence="6">Serpentine receptor class gamma</fullName>
    </recommendedName>
</protein>
<keyword evidence="7" id="KW-1185">Reference proteome</keyword>
<dbReference type="GO" id="GO:0016020">
    <property type="term" value="C:membrane"/>
    <property type="evidence" value="ECO:0007669"/>
    <property type="project" value="UniProtKB-SubCell"/>
</dbReference>
<dbReference type="Pfam" id="PF02118">
    <property type="entry name" value="Srg"/>
    <property type="match status" value="1"/>
</dbReference>
<dbReference type="SUPFAM" id="SSF81321">
    <property type="entry name" value="Family A G protein-coupled receptor-like"/>
    <property type="match status" value="1"/>
</dbReference>
<evidence type="ECO:0000313" key="8">
    <source>
        <dbReference type="WBParaSite" id="Gr19_v10_g13826.t1"/>
    </source>
</evidence>
<dbReference type="PRINTS" id="PR00698">
    <property type="entry name" value="TMPROTEINSRG"/>
</dbReference>
<comment type="subcellular location">
    <subcellularLocation>
        <location evidence="1">Membrane</location>
        <topology evidence="1">Multi-pass membrane protein</topology>
    </subcellularLocation>
</comment>
<dbReference type="Proteomes" id="UP000887572">
    <property type="component" value="Unplaced"/>
</dbReference>
<keyword evidence="4 6" id="KW-1133">Transmembrane helix</keyword>
<evidence type="ECO:0000256" key="1">
    <source>
        <dbReference type="ARBA" id="ARBA00004141"/>
    </source>
</evidence>
<dbReference type="WBParaSite" id="Gr19_v10_g13826.t1">
    <property type="protein sequence ID" value="Gr19_v10_g13826.t1"/>
    <property type="gene ID" value="Gr19_v10_g13826"/>
</dbReference>
<evidence type="ECO:0000313" key="7">
    <source>
        <dbReference type="Proteomes" id="UP000887572"/>
    </source>
</evidence>
<organism evidence="7 8">
    <name type="scientific">Globodera rostochiensis</name>
    <name type="common">Golden nematode worm</name>
    <name type="synonym">Heterodera rostochiensis</name>
    <dbReference type="NCBI Taxonomy" id="31243"/>
    <lineage>
        <taxon>Eukaryota</taxon>
        <taxon>Metazoa</taxon>
        <taxon>Ecdysozoa</taxon>
        <taxon>Nematoda</taxon>
        <taxon>Chromadorea</taxon>
        <taxon>Rhabditida</taxon>
        <taxon>Tylenchina</taxon>
        <taxon>Tylenchomorpha</taxon>
        <taxon>Tylenchoidea</taxon>
        <taxon>Heteroderidae</taxon>
        <taxon>Heteroderinae</taxon>
        <taxon>Globodera</taxon>
    </lineage>
</organism>
<feature type="transmembrane region" description="Helical" evidence="6">
    <location>
        <begin position="132"/>
        <end position="152"/>
    </location>
</feature>
<keyword evidence="5 6" id="KW-0472">Membrane</keyword>